<dbReference type="Pfam" id="PF00582">
    <property type="entry name" value="Usp"/>
    <property type="match status" value="1"/>
</dbReference>
<dbReference type="AlphaFoldDB" id="A0A9X1UV61"/>
<dbReference type="InterPro" id="IPR006016">
    <property type="entry name" value="UspA"/>
</dbReference>
<feature type="domain" description="UspA" evidence="2">
    <location>
        <begin position="1"/>
        <end position="147"/>
    </location>
</feature>
<dbReference type="Proteomes" id="UP001139344">
    <property type="component" value="Unassembled WGS sequence"/>
</dbReference>
<comment type="similarity">
    <text evidence="1">Belongs to the universal stress protein A family.</text>
</comment>
<sequence length="282" mass="32830">MKNILIATDFSKEAYCALYYATQLFRDDDARFYISNFYGDEIHTSVYSIVNEEEFKKAPRLKMRSEAGCTETFHQIIRDTELDQNRFEIISSERKLIKGIENTIKERDIDLVIMGTKKHHGTLQSIYGTHTTKLIEKAISCPILVIPRELDYTPPLNIAFASELSRSFEENSFRLLKHLAKRFGSSITVVYDGEEGSLSKEQWKNFNELKAYFGDVPVHLEYSFTHIEISRTLAEFVKNHDMDLLSMIYYKHGFTENLFREPVVENIDRHLSFPFLILPAKS</sequence>
<keyword evidence="4" id="KW-1185">Reference proteome</keyword>
<dbReference type="EMBL" id="JAJSON010000012">
    <property type="protein sequence ID" value="MCG9970880.1"/>
    <property type="molecule type" value="Genomic_DNA"/>
</dbReference>
<dbReference type="CDD" id="cd00293">
    <property type="entry name" value="USP-like"/>
    <property type="match status" value="1"/>
</dbReference>
<organism evidence="3 4">
    <name type="scientific">Christiangramia crocea</name>
    <dbReference type="NCBI Taxonomy" id="2904124"/>
    <lineage>
        <taxon>Bacteria</taxon>
        <taxon>Pseudomonadati</taxon>
        <taxon>Bacteroidota</taxon>
        <taxon>Flavobacteriia</taxon>
        <taxon>Flavobacteriales</taxon>
        <taxon>Flavobacteriaceae</taxon>
        <taxon>Christiangramia</taxon>
    </lineage>
</organism>
<evidence type="ECO:0000256" key="1">
    <source>
        <dbReference type="ARBA" id="ARBA00008791"/>
    </source>
</evidence>
<evidence type="ECO:0000259" key="2">
    <source>
        <dbReference type="Pfam" id="PF00582"/>
    </source>
</evidence>
<proteinExistence type="inferred from homology"/>
<dbReference type="Gene3D" id="3.40.50.620">
    <property type="entry name" value="HUPs"/>
    <property type="match status" value="2"/>
</dbReference>
<gene>
    <name evidence="3" type="ORF">LU635_04450</name>
</gene>
<reference evidence="3" key="1">
    <citation type="submission" date="2021-12" db="EMBL/GenBank/DDBJ databases">
        <title>Description of Gramella crocea sp. nov., a new bacterium isolated from activated sludge.</title>
        <authorList>
            <person name="Zhang X."/>
        </authorList>
    </citation>
    <scope>NUCLEOTIDE SEQUENCE</scope>
    <source>
        <strain evidence="3">YB25</strain>
    </source>
</reference>
<comment type="caution">
    <text evidence="3">The sequence shown here is derived from an EMBL/GenBank/DDBJ whole genome shotgun (WGS) entry which is preliminary data.</text>
</comment>
<dbReference type="PANTHER" id="PTHR46268:SF6">
    <property type="entry name" value="UNIVERSAL STRESS PROTEIN UP12"/>
    <property type="match status" value="1"/>
</dbReference>
<dbReference type="SUPFAM" id="SSF52402">
    <property type="entry name" value="Adenine nucleotide alpha hydrolases-like"/>
    <property type="match status" value="2"/>
</dbReference>
<accession>A0A9X1UV61</accession>
<protein>
    <submittedName>
        <fullName evidence="3">Universal stress protein</fullName>
    </submittedName>
</protein>
<dbReference type="InterPro" id="IPR014729">
    <property type="entry name" value="Rossmann-like_a/b/a_fold"/>
</dbReference>
<evidence type="ECO:0000313" key="4">
    <source>
        <dbReference type="Proteomes" id="UP001139344"/>
    </source>
</evidence>
<name>A0A9X1UV61_9FLAO</name>
<dbReference type="RefSeq" id="WP_240096625.1">
    <property type="nucleotide sequence ID" value="NZ_JAJSON010000012.1"/>
</dbReference>
<evidence type="ECO:0000313" key="3">
    <source>
        <dbReference type="EMBL" id="MCG9970880.1"/>
    </source>
</evidence>
<dbReference type="PANTHER" id="PTHR46268">
    <property type="entry name" value="STRESS RESPONSE PROTEIN NHAX"/>
    <property type="match status" value="1"/>
</dbReference>